<dbReference type="OrthoDB" id="9804235at2"/>
<dbReference type="GO" id="GO:0016829">
    <property type="term" value="F:lyase activity"/>
    <property type="evidence" value="ECO:0007669"/>
    <property type="project" value="UniProtKB-KW"/>
</dbReference>
<gene>
    <name evidence="2" type="ORF">CJD36_006210</name>
</gene>
<dbReference type="Gene3D" id="3.10.180.10">
    <property type="entry name" value="2,3-Dihydroxybiphenyl 1,2-Dioxygenase, domain 1"/>
    <property type="match status" value="1"/>
</dbReference>
<dbReference type="RefSeq" id="WP_105038271.1">
    <property type="nucleotide sequence ID" value="NZ_PPSL01000002.1"/>
</dbReference>
<reference evidence="2 3" key="1">
    <citation type="submission" date="2018-01" db="EMBL/GenBank/DDBJ databases">
        <title>A novel member of the phylum Bacteroidetes isolated from glacier ice.</title>
        <authorList>
            <person name="Liu Q."/>
            <person name="Xin Y.-H."/>
        </authorList>
    </citation>
    <scope>NUCLEOTIDE SEQUENCE [LARGE SCALE GENOMIC DNA]</scope>
    <source>
        <strain evidence="2 3">RB1R16</strain>
    </source>
</reference>
<dbReference type="InterPro" id="IPR004360">
    <property type="entry name" value="Glyas_Fos-R_dOase_dom"/>
</dbReference>
<dbReference type="PROSITE" id="PS51819">
    <property type="entry name" value="VOC"/>
    <property type="match status" value="1"/>
</dbReference>
<dbReference type="InterPro" id="IPR029068">
    <property type="entry name" value="Glyas_Bleomycin-R_OHBP_Dase"/>
</dbReference>
<keyword evidence="3" id="KW-1185">Reference proteome</keyword>
<keyword evidence="2" id="KW-0456">Lyase</keyword>
<dbReference type="PANTHER" id="PTHR33993">
    <property type="entry name" value="GLYOXALASE-RELATED"/>
    <property type="match status" value="1"/>
</dbReference>
<dbReference type="EMBL" id="PPSL01000002">
    <property type="protein sequence ID" value="PQJ11392.1"/>
    <property type="molecule type" value="Genomic_DNA"/>
</dbReference>
<dbReference type="InterPro" id="IPR052164">
    <property type="entry name" value="Anthracycline_SecMetBiosynth"/>
</dbReference>
<feature type="domain" description="VOC" evidence="1">
    <location>
        <begin position="7"/>
        <end position="126"/>
    </location>
</feature>
<sequence>MDSTANAINWFELSVNDIARAKKFYETAFNMTMQEMEMMGMKMAMFPIDNMIGKVGGALVQSAGHKPSMDGAKVYINANPDLADALGRVEEAGGKVTMPKTKINEESGYMAFFTDSEGNMVGMHSNK</sequence>
<dbReference type="PANTHER" id="PTHR33993:SF2">
    <property type="entry name" value="VOC DOMAIN-CONTAINING PROTEIN"/>
    <property type="match status" value="1"/>
</dbReference>
<comment type="caution">
    <text evidence="2">The sequence shown here is derived from an EMBL/GenBank/DDBJ whole genome shotgun (WGS) entry which is preliminary data.</text>
</comment>
<protein>
    <submittedName>
        <fullName evidence="2">Lactoylglutathione lyase</fullName>
    </submittedName>
</protein>
<organism evidence="2 3">
    <name type="scientific">Flavipsychrobacter stenotrophus</name>
    <dbReference type="NCBI Taxonomy" id="2077091"/>
    <lineage>
        <taxon>Bacteria</taxon>
        <taxon>Pseudomonadati</taxon>
        <taxon>Bacteroidota</taxon>
        <taxon>Chitinophagia</taxon>
        <taxon>Chitinophagales</taxon>
        <taxon>Chitinophagaceae</taxon>
        <taxon>Flavipsychrobacter</taxon>
    </lineage>
</organism>
<dbReference type="Pfam" id="PF00903">
    <property type="entry name" value="Glyoxalase"/>
    <property type="match status" value="1"/>
</dbReference>
<evidence type="ECO:0000259" key="1">
    <source>
        <dbReference type="PROSITE" id="PS51819"/>
    </source>
</evidence>
<accession>A0A2S7SWT3</accession>
<proteinExistence type="predicted"/>
<name>A0A2S7SWT3_9BACT</name>
<dbReference type="Proteomes" id="UP000239872">
    <property type="component" value="Unassembled WGS sequence"/>
</dbReference>
<evidence type="ECO:0000313" key="3">
    <source>
        <dbReference type="Proteomes" id="UP000239872"/>
    </source>
</evidence>
<evidence type="ECO:0000313" key="2">
    <source>
        <dbReference type="EMBL" id="PQJ11392.1"/>
    </source>
</evidence>
<dbReference type="SUPFAM" id="SSF54593">
    <property type="entry name" value="Glyoxalase/Bleomycin resistance protein/Dihydroxybiphenyl dioxygenase"/>
    <property type="match status" value="1"/>
</dbReference>
<dbReference type="InterPro" id="IPR037523">
    <property type="entry name" value="VOC_core"/>
</dbReference>
<dbReference type="AlphaFoldDB" id="A0A2S7SWT3"/>
<dbReference type="CDD" id="cd07247">
    <property type="entry name" value="SgaA_N_like"/>
    <property type="match status" value="1"/>
</dbReference>